<keyword evidence="1" id="KW-0282">Flagellum</keyword>
<dbReference type="STRING" id="1300350.Z948_1523"/>
<gene>
    <name evidence="1" type="ORF">DSW25_01175</name>
</gene>
<dbReference type="NCBIfam" id="NF009270">
    <property type="entry name" value="PRK12627.1"/>
    <property type="match status" value="1"/>
</dbReference>
<proteinExistence type="predicted"/>
<protein>
    <submittedName>
        <fullName evidence="1">Flagellar basal-body rod protein FlgB</fullName>
    </submittedName>
</protein>
<dbReference type="EMBL" id="JAMC01000001">
    <property type="protein sequence ID" value="KEJ90556.1"/>
    <property type="molecule type" value="Genomic_DNA"/>
</dbReference>
<dbReference type="OrthoDB" id="9788334at2"/>
<dbReference type="Proteomes" id="UP000027734">
    <property type="component" value="Unassembled WGS sequence"/>
</dbReference>
<keyword evidence="1" id="KW-0969">Cilium</keyword>
<evidence type="ECO:0000313" key="2">
    <source>
        <dbReference type="Proteomes" id="UP000027734"/>
    </source>
</evidence>
<keyword evidence="2" id="KW-1185">Reference proteome</keyword>
<sequence length="128" mass="13827">MFENLTVFKTASAMARHAGQSQALIAQNVANANTPNYVGRQVAPFASLYAPSEGGTTQRATRGGHLNGSVEGQEWAKTEIRNGENPNQNTISLEAELLRSAEAKTDHDRALAIYKSALDVLRMAVRTN</sequence>
<accession>A0A073IM57</accession>
<keyword evidence="1" id="KW-0966">Cell projection</keyword>
<comment type="caution">
    <text evidence="1">The sequence shown here is derived from an EMBL/GenBank/DDBJ whole genome shotgun (WGS) entry which is preliminary data.</text>
</comment>
<reference evidence="1 2" key="1">
    <citation type="submission" date="2014-01" db="EMBL/GenBank/DDBJ databases">
        <title>Sulfitobacter donghicola JCM 14565 Genome Sequencing.</title>
        <authorList>
            <person name="Lai Q."/>
            <person name="Hong Z."/>
        </authorList>
    </citation>
    <scope>NUCLEOTIDE SEQUENCE [LARGE SCALE GENOMIC DNA]</scope>
    <source>
        <strain evidence="1 2">JCM 14565</strain>
    </source>
</reference>
<dbReference type="AlphaFoldDB" id="A0A073IM57"/>
<name>A0A073IM57_9RHOB</name>
<organism evidence="1 2">
    <name type="scientific">Sulfitobacter donghicola DSW-25 = KCTC 12864 = JCM 14565</name>
    <dbReference type="NCBI Taxonomy" id="1300350"/>
    <lineage>
        <taxon>Bacteria</taxon>
        <taxon>Pseudomonadati</taxon>
        <taxon>Pseudomonadota</taxon>
        <taxon>Alphaproteobacteria</taxon>
        <taxon>Rhodobacterales</taxon>
        <taxon>Roseobacteraceae</taxon>
        <taxon>Sulfitobacter</taxon>
    </lineage>
</organism>
<dbReference type="eggNOG" id="COG1815">
    <property type="taxonomic scope" value="Bacteria"/>
</dbReference>
<evidence type="ECO:0000313" key="1">
    <source>
        <dbReference type="EMBL" id="KEJ90556.1"/>
    </source>
</evidence>
<dbReference type="RefSeq" id="WP_025058933.1">
    <property type="nucleotide sequence ID" value="NZ_JAMC01000001.1"/>
</dbReference>